<dbReference type="InterPro" id="IPR035892">
    <property type="entry name" value="C2_domain_sf"/>
</dbReference>
<dbReference type="SMART" id="SM00239">
    <property type="entry name" value="C2"/>
    <property type="match status" value="1"/>
</dbReference>
<dbReference type="CDD" id="cd04051">
    <property type="entry name" value="C2_SRC2_like"/>
    <property type="match status" value="1"/>
</dbReference>
<dbReference type="SUPFAM" id="SSF49562">
    <property type="entry name" value="C2 domain (Calcium/lipid-binding domain, CaLB)"/>
    <property type="match status" value="1"/>
</dbReference>
<feature type="region of interest" description="Disordered" evidence="1">
    <location>
        <begin position="255"/>
        <end position="344"/>
    </location>
</feature>
<gene>
    <name evidence="3" type="ORF">SAY87_011875</name>
</gene>
<dbReference type="Pfam" id="PF00168">
    <property type="entry name" value="C2"/>
    <property type="match status" value="1"/>
</dbReference>
<comment type="caution">
    <text evidence="3">The sequence shown here is derived from an EMBL/GenBank/DDBJ whole genome shotgun (WGS) entry which is preliminary data.</text>
</comment>
<evidence type="ECO:0000259" key="2">
    <source>
        <dbReference type="PROSITE" id="PS50004"/>
    </source>
</evidence>
<evidence type="ECO:0000313" key="3">
    <source>
        <dbReference type="EMBL" id="KAK4745563.1"/>
    </source>
</evidence>
<feature type="compositionally biased region" description="Basic residues" evidence="1">
    <location>
        <begin position="423"/>
        <end position="435"/>
    </location>
</feature>
<proteinExistence type="predicted"/>
<dbReference type="PROSITE" id="PS50004">
    <property type="entry name" value="C2"/>
    <property type="match status" value="1"/>
</dbReference>
<name>A0AAN7GRF7_9MYRT</name>
<dbReference type="PANTHER" id="PTHR32246">
    <property type="entry name" value="INGRESSION PROTEIN FIC1"/>
    <property type="match status" value="1"/>
</dbReference>
<feature type="compositionally biased region" description="Polar residues" evidence="1">
    <location>
        <begin position="262"/>
        <end position="274"/>
    </location>
</feature>
<feature type="compositionally biased region" description="Basic residues" evidence="1">
    <location>
        <begin position="294"/>
        <end position="305"/>
    </location>
</feature>
<dbReference type="AlphaFoldDB" id="A0AAN7GRF7"/>
<reference evidence="3 4" key="1">
    <citation type="journal article" date="2023" name="Hortic Res">
        <title>Pangenome of water caltrop reveals structural variations and asymmetric subgenome divergence after allopolyploidization.</title>
        <authorList>
            <person name="Zhang X."/>
            <person name="Chen Y."/>
            <person name="Wang L."/>
            <person name="Yuan Y."/>
            <person name="Fang M."/>
            <person name="Shi L."/>
            <person name="Lu R."/>
            <person name="Comes H.P."/>
            <person name="Ma Y."/>
            <person name="Chen Y."/>
            <person name="Huang G."/>
            <person name="Zhou Y."/>
            <person name="Zheng Z."/>
            <person name="Qiu Y."/>
        </authorList>
    </citation>
    <scope>NUCLEOTIDE SEQUENCE [LARGE SCALE GENOMIC DNA]</scope>
    <source>
        <tissue evidence="3">Roots</tissue>
    </source>
</reference>
<feature type="compositionally biased region" description="Basic and acidic residues" evidence="1">
    <location>
        <begin position="169"/>
        <end position="181"/>
    </location>
</feature>
<dbReference type="EMBL" id="JAXIOK010000021">
    <property type="protein sequence ID" value="KAK4745563.1"/>
    <property type="molecule type" value="Genomic_DNA"/>
</dbReference>
<feature type="region of interest" description="Disordered" evidence="1">
    <location>
        <begin position="468"/>
        <end position="490"/>
    </location>
</feature>
<dbReference type="Proteomes" id="UP001345219">
    <property type="component" value="Chromosome 10"/>
</dbReference>
<organism evidence="3 4">
    <name type="scientific">Trapa incisa</name>
    <dbReference type="NCBI Taxonomy" id="236973"/>
    <lineage>
        <taxon>Eukaryota</taxon>
        <taxon>Viridiplantae</taxon>
        <taxon>Streptophyta</taxon>
        <taxon>Embryophyta</taxon>
        <taxon>Tracheophyta</taxon>
        <taxon>Spermatophyta</taxon>
        <taxon>Magnoliopsida</taxon>
        <taxon>eudicotyledons</taxon>
        <taxon>Gunneridae</taxon>
        <taxon>Pentapetalae</taxon>
        <taxon>rosids</taxon>
        <taxon>malvids</taxon>
        <taxon>Myrtales</taxon>
        <taxon>Lythraceae</taxon>
        <taxon>Trapa</taxon>
    </lineage>
</organism>
<feature type="region of interest" description="Disordered" evidence="1">
    <location>
        <begin position="410"/>
        <end position="442"/>
    </location>
</feature>
<dbReference type="GO" id="GO:0006952">
    <property type="term" value="P:defense response"/>
    <property type="evidence" value="ECO:0007669"/>
    <property type="project" value="InterPro"/>
</dbReference>
<accession>A0AAN7GRF7</accession>
<feature type="compositionally biased region" description="Polar residues" evidence="1">
    <location>
        <begin position="213"/>
        <end position="223"/>
    </location>
</feature>
<sequence length="490" mass="53609">MSDVLRNPFQLLELNIHSAQDLETAGRSMRTYAVAWIHPDRKLSTRVDPDGHNNPTWNDKFVFRVDDEFLESDSSAIMAEIYAVHWFKDVLVGTVRILVDNVLPALPSNRPFRHRRCIGMEFAVLQVRRPSGRPQGLLNIGMAVHDSTMRSMPLYSQISSSGIGFKHLLDQPDSIHHKGTTDRNPNPDPNQPKKQQKQETGAENLELRRTKSDSSSMVGSNESRAVKKKVSFKQKASSLVGGSVIESSTHVKKKGEILESPRASSTLTTSSLKPGSQVGLRAKRLDDEVGALSFRRKGHGRRPRRNSAAAAKNNSRNNSSGRRGARRKLRSDIGITDSELGPSPSEVAADIAAKKKNKAAADDVESSVLGGAAWSVADSVEGLQSKLERWRAEIPAAQDAGSDILPSVAPSVKMEDSHGGGAGRRHRGRRKKGNRGARGDREGGEGLFSCFSNICGCECSITCRNPFKKRHGPEPGRRRSRSPAGSSMYT</sequence>
<evidence type="ECO:0000313" key="4">
    <source>
        <dbReference type="Proteomes" id="UP001345219"/>
    </source>
</evidence>
<dbReference type="PANTHER" id="PTHR32246:SF143">
    <property type="entry name" value="CALCIUM-DEPENDENT LIPID-BINDING (CALB DOMAIN) FAMILY PROTEIN"/>
    <property type="match status" value="1"/>
</dbReference>
<dbReference type="InterPro" id="IPR000008">
    <property type="entry name" value="C2_dom"/>
</dbReference>
<dbReference type="InterPro" id="IPR044750">
    <property type="entry name" value="C2_SRC2/BAP"/>
</dbReference>
<protein>
    <recommendedName>
        <fullName evidence="2">C2 domain-containing protein</fullName>
    </recommendedName>
</protein>
<evidence type="ECO:0000256" key="1">
    <source>
        <dbReference type="SAM" id="MobiDB-lite"/>
    </source>
</evidence>
<feature type="domain" description="C2" evidence="2">
    <location>
        <begin position="1"/>
        <end position="112"/>
    </location>
</feature>
<keyword evidence="4" id="KW-1185">Reference proteome</keyword>
<feature type="compositionally biased region" description="Low complexity" evidence="1">
    <location>
        <begin position="306"/>
        <end position="322"/>
    </location>
</feature>
<dbReference type="Gene3D" id="2.60.40.150">
    <property type="entry name" value="C2 domain"/>
    <property type="match status" value="1"/>
</dbReference>
<feature type="region of interest" description="Disordered" evidence="1">
    <location>
        <begin position="169"/>
        <end position="241"/>
    </location>
</feature>